<reference evidence="6 7" key="1">
    <citation type="submission" date="2015-03" db="EMBL/GenBank/DDBJ databases">
        <authorList>
            <person name="Hassan Y.I."/>
            <person name="Lepp D."/>
            <person name="Li X.-Z."/>
            <person name="Zhou T."/>
        </authorList>
    </citation>
    <scope>NUCLEOTIDE SEQUENCE [LARGE SCALE GENOMIC DNA]</scope>
    <source>
        <strain evidence="6 7">BD-c194</strain>
    </source>
</reference>
<evidence type="ECO:0000256" key="5">
    <source>
        <dbReference type="RuleBase" id="RU365031"/>
    </source>
</evidence>
<comment type="caution">
    <text evidence="6">The sequence shown here is derived from an EMBL/GenBank/DDBJ whole genome shotgun (WGS) entry which is preliminary data.</text>
</comment>
<dbReference type="InterPro" id="IPR028345">
    <property type="entry name" value="Antibiotic_NAT-like"/>
</dbReference>
<dbReference type="RefSeq" id="WP_046109870.1">
    <property type="nucleotide sequence ID" value="NZ_JZEX01000144.1"/>
</dbReference>
<keyword evidence="5" id="KW-0046">Antibiotic resistance</keyword>
<evidence type="ECO:0000313" key="7">
    <source>
        <dbReference type="Proteomes" id="UP000033632"/>
    </source>
</evidence>
<dbReference type="SUPFAM" id="SSF110710">
    <property type="entry name" value="TTHA0583/YokD-like"/>
    <property type="match status" value="1"/>
</dbReference>
<comment type="catalytic activity">
    <reaction evidence="5">
        <text>a 2-deoxystreptamine antibiotic + acetyl-CoA = an N(3)-acetyl-2-deoxystreptamine antibiotic + CoA + H(+)</text>
        <dbReference type="Rhea" id="RHEA:12665"/>
        <dbReference type="ChEBI" id="CHEBI:15378"/>
        <dbReference type="ChEBI" id="CHEBI:57287"/>
        <dbReference type="ChEBI" id="CHEBI:57288"/>
        <dbReference type="ChEBI" id="CHEBI:57921"/>
        <dbReference type="ChEBI" id="CHEBI:77452"/>
        <dbReference type="EC" id="2.3.1.81"/>
    </reaction>
</comment>
<dbReference type="GO" id="GO:0046353">
    <property type="term" value="F:aminoglycoside 3-N-acetyltransferase activity"/>
    <property type="evidence" value="ECO:0007669"/>
    <property type="project" value="UniProtKB-EC"/>
</dbReference>
<evidence type="ECO:0000256" key="4">
    <source>
        <dbReference type="ARBA" id="ARBA00023315"/>
    </source>
</evidence>
<evidence type="ECO:0000256" key="3">
    <source>
        <dbReference type="ARBA" id="ARBA00022679"/>
    </source>
</evidence>
<evidence type="ECO:0000256" key="1">
    <source>
        <dbReference type="ARBA" id="ARBA00006383"/>
    </source>
</evidence>
<dbReference type="PANTHER" id="PTHR11104:SF0">
    <property type="entry name" value="SPBETA PROPHAGE-DERIVED AMINOGLYCOSIDE N(3')-ACETYLTRANSFERASE-LIKE PROTEIN YOKD"/>
    <property type="match status" value="1"/>
</dbReference>
<dbReference type="OrthoDB" id="7330654at2"/>
<comment type="similarity">
    <text evidence="1 5">Belongs to the antibiotic N-acetyltransferase family.</text>
</comment>
<dbReference type="Pfam" id="PF02522">
    <property type="entry name" value="Antibiotic_NAT"/>
    <property type="match status" value="1"/>
</dbReference>
<dbReference type="AlphaFoldDB" id="A0A0F5FR21"/>
<protein>
    <recommendedName>
        <fullName evidence="2 5">Aminoglycoside N(3)-acetyltransferase</fullName>
        <ecNumber evidence="5">2.3.1.-</ecNumber>
    </recommendedName>
</protein>
<keyword evidence="4 5" id="KW-0012">Acyltransferase</keyword>
<gene>
    <name evidence="6" type="ORF">VE25_17105</name>
</gene>
<sequence length="271" mass="28887">MSEADLIARTRVPATQASLTADLTHLGLAEGETVIVHSSLSALGWVSGGAVAVIEALLDVLGPQGTLVMPAHSSGLTDPAKWGAPPVPADWVEVIRASMPAFDPRRTPTQNMGSIAELFRSWPGVERSLHPNCSFAAVGPNTRRILDGHALESPLGEQSPLARLYDLDARVLLLGVGFDKCTMLHLAEGRAWPDRPLEDEGSPVLVDGVRQWVSYRAAPVGDPATFVRVGERLAEQGEVAAGKVGNADCWLFSARLAVDLAAETWRREPAP</sequence>
<evidence type="ECO:0000313" key="6">
    <source>
        <dbReference type="EMBL" id="KKB10612.1"/>
    </source>
</evidence>
<dbReference type="PATRIC" id="fig|443610.3.peg.1720"/>
<dbReference type="Proteomes" id="UP000033632">
    <property type="component" value="Unassembled WGS sequence"/>
</dbReference>
<dbReference type="EC" id="2.3.1.-" evidence="5"/>
<dbReference type="GO" id="GO:0046677">
    <property type="term" value="P:response to antibiotic"/>
    <property type="evidence" value="ECO:0007669"/>
    <property type="project" value="UniProtKB-KW"/>
</dbReference>
<proteinExistence type="inferred from homology"/>
<organism evidence="6 7">
    <name type="scientific">Devosia geojensis</name>
    <dbReference type="NCBI Taxonomy" id="443610"/>
    <lineage>
        <taxon>Bacteria</taxon>
        <taxon>Pseudomonadati</taxon>
        <taxon>Pseudomonadota</taxon>
        <taxon>Alphaproteobacteria</taxon>
        <taxon>Hyphomicrobiales</taxon>
        <taxon>Devosiaceae</taxon>
        <taxon>Devosia</taxon>
    </lineage>
</organism>
<dbReference type="STRING" id="443610.VE25_17105"/>
<dbReference type="InterPro" id="IPR003679">
    <property type="entry name" value="Amioglycoside_AcTrfase"/>
</dbReference>
<evidence type="ECO:0000256" key="2">
    <source>
        <dbReference type="ARBA" id="ARBA00012882"/>
    </source>
</evidence>
<dbReference type="EMBL" id="JZEX01000144">
    <property type="protein sequence ID" value="KKB10612.1"/>
    <property type="molecule type" value="Genomic_DNA"/>
</dbReference>
<dbReference type="PANTHER" id="PTHR11104">
    <property type="entry name" value="AMINOGLYCOSIDE N3-ACETYLTRANSFERASE"/>
    <property type="match status" value="1"/>
</dbReference>
<keyword evidence="3 5" id="KW-0808">Transferase</keyword>
<keyword evidence="7" id="KW-1185">Reference proteome</keyword>
<name>A0A0F5FR21_9HYPH</name>
<accession>A0A0F5FR21</accession>